<dbReference type="SUPFAM" id="SSF101874">
    <property type="entry name" value="YceI-like"/>
    <property type="match status" value="1"/>
</dbReference>
<keyword evidence="1" id="KW-0732">Signal</keyword>
<dbReference type="Pfam" id="PF04264">
    <property type="entry name" value="YceI"/>
    <property type="match status" value="1"/>
</dbReference>
<dbReference type="InterPro" id="IPR007372">
    <property type="entry name" value="Lipid/polyisoprenoid-bd_YceI"/>
</dbReference>
<dbReference type="PANTHER" id="PTHR34406">
    <property type="entry name" value="PROTEIN YCEI"/>
    <property type="match status" value="1"/>
</dbReference>
<feature type="chain" id="PRO_5020615379" evidence="1">
    <location>
        <begin position="22"/>
        <end position="189"/>
    </location>
</feature>
<feature type="signal peptide" evidence="1">
    <location>
        <begin position="1"/>
        <end position="21"/>
    </location>
</feature>
<name>A0A4R3JZ73_9PROT</name>
<dbReference type="EMBL" id="SLZY01000001">
    <property type="protein sequence ID" value="TCS74075.1"/>
    <property type="molecule type" value="Genomic_DNA"/>
</dbReference>
<organism evidence="3 4">
    <name type="scientific">Sulfuritortus calidifontis</name>
    <dbReference type="NCBI Taxonomy" id="1914471"/>
    <lineage>
        <taxon>Bacteria</taxon>
        <taxon>Pseudomonadati</taxon>
        <taxon>Pseudomonadota</taxon>
        <taxon>Betaproteobacteria</taxon>
        <taxon>Nitrosomonadales</taxon>
        <taxon>Thiobacillaceae</taxon>
        <taxon>Sulfuritortus</taxon>
    </lineage>
</organism>
<keyword evidence="4" id="KW-1185">Reference proteome</keyword>
<evidence type="ECO:0000259" key="2">
    <source>
        <dbReference type="SMART" id="SM00867"/>
    </source>
</evidence>
<dbReference type="SMART" id="SM00867">
    <property type="entry name" value="YceI"/>
    <property type="match status" value="1"/>
</dbReference>
<evidence type="ECO:0000313" key="3">
    <source>
        <dbReference type="EMBL" id="TCS74075.1"/>
    </source>
</evidence>
<proteinExistence type="predicted"/>
<dbReference type="RefSeq" id="WP_126459137.1">
    <property type="nucleotide sequence ID" value="NZ_AP018721.1"/>
</dbReference>
<accession>A0A4R3JZ73</accession>
<dbReference type="PANTHER" id="PTHR34406:SF2">
    <property type="entry name" value="PERIPLASMIC PROTEIN"/>
    <property type="match status" value="1"/>
</dbReference>
<feature type="domain" description="Lipid/polyisoprenoid-binding YceI-like" evidence="2">
    <location>
        <begin position="24"/>
        <end position="187"/>
    </location>
</feature>
<evidence type="ECO:0000313" key="4">
    <source>
        <dbReference type="Proteomes" id="UP000295135"/>
    </source>
</evidence>
<dbReference type="AlphaFoldDB" id="A0A4R3JZ73"/>
<protein>
    <submittedName>
        <fullName evidence="3">Polyisoprenoid-binding protein YceI</fullName>
    </submittedName>
</protein>
<gene>
    <name evidence="3" type="ORF">EDC61_101300</name>
</gene>
<dbReference type="Proteomes" id="UP000295135">
    <property type="component" value="Unassembled WGS sequence"/>
</dbReference>
<comment type="caution">
    <text evidence="3">The sequence shown here is derived from an EMBL/GenBank/DDBJ whole genome shotgun (WGS) entry which is preliminary data.</text>
</comment>
<evidence type="ECO:0000256" key="1">
    <source>
        <dbReference type="SAM" id="SignalP"/>
    </source>
</evidence>
<dbReference type="Gene3D" id="2.40.128.110">
    <property type="entry name" value="Lipid/polyisoprenoid-binding, YceI-like"/>
    <property type="match status" value="1"/>
</dbReference>
<dbReference type="InterPro" id="IPR036761">
    <property type="entry name" value="TTHA0802/YceI-like_sf"/>
</dbReference>
<reference evidence="3 4" key="1">
    <citation type="submission" date="2019-03" db="EMBL/GenBank/DDBJ databases">
        <title>Genomic Encyclopedia of Type Strains, Phase IV (KMG-IV): sequencing the most valuable type-strain genomes for metagenomic binning, comparative biology and taxonomic classification.</title>
        <authorList>
            <person name="Goeker M."/>
        </authorList>
    </citation>
    <scope>NUCLEOTIDE SEQUENCE [LARGE SCALE GENOMIC DNA]</scope>
    <source>
        <strain evidence="3 4">DSM 103923</strain>
    </source>
</reference>
<dbReference type="OrthoDB" id="9811006at2"/>
<sequence length="189" mass="20783">MNQKTIIAGLIGITLTAPVFAADSYSIDSRHTFPVFEVNHLGFSTQRGRFNQVSGKITLDLAKQKGSVDVTIATDSIDMGLDDWDKHMKSEDFFNVGQYPTMRFKSDKFVFNANKPVAAEGSLTLLGVTKPVRLAIAGFTCGFHPLNRKELCAADVSTSIKRSEFGMTKYLPAVGDEVRINIPVEAFKD</sequence>